<dbReference type="PROSITE" id="PS00588">
    <property type="entry name" value="FLAGELLA_BB_ROD"/>
    <property type="match status" value="1"/>
</dbReference>
<comment type="subunit">
    <text evidence="6">The basal body constitutes a major portion of the flagellar organelle and consists of a number of rings mounted on a central rod.</text>
</comment>
<evidence type="ECO:0000313" key="9">
    <source>
        <dbReference type="Proteomes" id="UP001157167"/>
    </source>
</evidence>
<dbReference type="PIRSF" id="PIRSF002889">
    <property type="entry name" value="Rod_FlgB"/>
    <property type="match status" value="1"/>
</dbReference>
<dbReference type="PANTHER" id="PTHR30435">
    <property type="entry name" value="FLAGELLAR PROTEIN"/>
    <property type="match status" value="1"/>
</dbReference>
<evidence type="ECO:0000256" key="4">
    <source>
        <dbReference type="ARBA" id="ARBA00023143"/>
    </source>
</evidence>
<reference evidence="9" key="1">
    <citation type="journal article" date="2019" name="Int. J. Syst. Evol. Microbiol.">
        <title>The Global Catalogue of Microorganisms (GCM) 10K type strain sequencing project: providing services to taxonomists for standard genome sequencing and annotation.</title>
        <authorList>
            <consortium name="The Broad Institute Genomics Platform"/>
            <consortium name="The Broad Institute Genome Sequencing Center for Infectious Disease"/>
            <person name="Wu L."/>
            <person name="Ma J."/>
        </authorList>
    </citation>
    <scope>NUCLEOTIDE SEQUENCE [LARGE SCALE GENOMIC DNA]</scope>
    <source>
        <strain evidence="9">NBRC 102407</strain>
    </source>
</reference>
<evidence type="ECO:0000256" key="5">
    <source>
        <dbReference type="ARBA" id="ARBA00024934"/>
    </source>
</evidence>
<comment type="function">
    <text evidence="5 6">Structural component of flagellum, the bacterial motility apparatus. Part of the rod structure of flagellar basal body.</text>
</comment>
<keyword evidence="8" id="KW-0969">Cilium</keyword>
<dbReference type="InterPro" id="IPR019776">
    <property type="entry name" value="Flagellar_basal_body_rod_CS"/>
</dbReference>
<protein>
    <recommendedName>
        <fullName evidence="3 6">Flagellar basal body rod protein FlgB</fullName>
    </recommendedName>
</protein>
<evidence type="ECO:0000256" key="6">
    <source>
        <dbReference type="PIRNR" id="PIRNR002889"/>
    </source>
</evidence>
<evidence type="ECO:0000259" key="7">
    <source>
        <dbReference type="Pfam" id="PF00460"/>
    </source>
</evidence>
<evidence type="ECO:0000256" key="1">
    <source>
        <dbReference type="ARBA" id="ARBA00004117"/>
    </source>
</evidence>
<organism evidence="8 9">
    <name type="scientific">Zoogloea oryzae</name>
    <dbReference type="NCBI Taxonomy" id="310767"/>
    <lineage>
        <taxon>Bacteria</taxon>
        <taxon>Pseudomonadati</taxon>
        <taxon>Pseudomonadota</taxon>
        <taxon>Betaproteobacteria</taxon>
        <taxon>Rhodocyclales</taxon>
        <taxon>Zoogloeaceae</taxon>
        <taxon>Zoogloea</taxon>
    </lineage>
</organism>
<dbReference type="EMBL" id="BSPX01000038">
    <property type="protein sequence ID" value="GLT23109.1"/>
    <property type="molecule type" value="Genomic_DNA"/>
</dbReference>
<dbReference type="Pfam" id="PF00460">
    <property type="entry name" value="Flg_bb_rod"/>
    <property type="match status" value="1"/>
</dbReference>
<comment type="subcellular location">
    <subcellularLocation>
        <location evidence="1 6">Bacterial flagellum basal body</location>
    </subcellularLocation>
</comment>
<keyword evidence="4 6" id="KW-0975">Bacterial flagellum</keyword>
<dbReference type="Proteomes" id="UP001157167">
    <property type="component" value="Unassembled WGS sequence"/>
</dbReference>
<dbReference type="InterPro" id="IPR001444">
    <property type="entry name" value="Flag_bb_rod_N"/>
</dbReference>
<dbReference type="PANTHER" id="PTHR30435:SF12">
    <property type="entry name" value="FLAGELLAR BASAL BODY ROD PROTEIN FLGB"/>
    <property type="match status" value="1"/>
</dbReference>
<sequence length="134" mass="14430">MTNRLDETLRFHQTALNARAYRQQVIASNIANADTPNFKARDVDFREALAGALGGATSGLPLKTTAKRHIAGGAASPLEASLKYRTEEQGAVDGNTVNMDTERAAFAENSVQYQASVTFINGLLRSMQMAVQGQ</sequence>
<evidence type="ECO:0000313" key="8">
    <source>
        <dbReference type="EMBL" id="GLT23109.1"/>
    </source>
</evidence>
<accession>A0ABQ6FCV8</accession>
<comment type="similarity">
    <text evidence="2 6">Belongs to the flagella basal body rod proteins family.</text>
</comment>
<dbReference type="NCBIfam" id="TIGR01396">
    <property type="entry name" value="FlgB"/>
    <property type="match status" value="1"/>
</dbReference>
<comment type="caution">
    <text evidence="8">The sequence shown here is derived from an EMBL/GenBank/DDBJ whole genome shotgun (WGS) entry which is preliminary data.</text>
</comment>
<feature type="domain" description="Flagellar basal body rod protein N-terminal" evidence="7">
    <location>
        <begin position="9"/>
        <end position="39"/>
    </location>
</feature>
<evidence type="ECO:0000256" key="3">
    <source>
        <dbReference type="ARBA" id="ARBA00014376"/>
    </source>
</evidence>
<evidence type="ECO:0000256" key="2">
    <source>
        <dbReference type="ARBA" id="ARBA00009677"/>
    </source>
</evidence>
<dbReference type="InterPro" id="IPR006300">
    <property type="entry name" value="FlgB"/>
</dbReference>
<keyword evidence="9" id="KW-1185">Reference proteome</keyword>
<name>A0ABQ6FCV8_9RHOO</name>
<keyword evidence="8" id="KW-0966">Cell projection</keyword>
<gene>
    <name evidence="8" type="primary">flgB_1</name>
    <name evidence="8" type="ORF">GCM10007933_25710</name>
</gene>
<keyword evidence="8" id="KW-0282">Flagellum</keyword>
<dbReference type="RefSeq" id="WP_284188331.1">
    <property type="nucleotide sequence ID" value="NZ_BSPX01000038.1"/>
</dbReference>
<proteinExistence type="inferred from homology"/>